<evidence type="ECO:0000256" key="2">
    <source>
        <dbReference type="ARBA" id="ARBA00022692"/>
    </source>
</evidence>
<evidence type="ECO:0000256" key="5">
    <source>
        <dbReference type="SAM" id="MobiDB-lite"/>
    </source>
</evidence>
<dbReference type="PANTHER" id="PTHR47704:SF1">
    <property type="entry name" value="POTASSIUM TRANSPORTER KIMA"/>
    <property type="match status" value="1"/>
</dbReference>
<feature type="region of interest" description="Disordered" evidence="5">
    <location>
        <begin position="659"/>
        <end position="697"/>
    </location>
</feature>
<feature type="transmembrane region" description="Helical" evidence="6">
    <location>
        <begin position="471"/>
        <end position="489"/>
    </location>
</feature>
<sequence length="697" mass="75281">MVVPLALVASPTSLLKRLLVGRPFRSDRLQHTLLPKRIALPVFASDALSSVAYAPDEILLTLSIAGASAFLFSPWIALAVVVVMLTVVASYRQNVHAYPSGGGDYEVATANLGPRAGLAVGSALLVDYVLTVAVSVSSGVANLGSVVPFVATHKVLVAVTAVVLLTAMNLRGLRESGTAFAIPTYGFVIVMGGMILTGLVRYFVLGDDLRAPSAGLEIQAEHSVAGFALVFLLLRTFSSGCAALTGVEAISNGVPAFKAPKSRNAATTLLLLGTISVTMLVGIIWLARLTGLQFVEDPQTQILSGPDGYVQKTVTTQLGETVFGGGSVLLYVVAGMTALILFLAANTAFNGFPVLGSILAQDRYLPRQLHTRGDRLAFSNGIVFLAVFAIVLIVGFQAEVTRLIQLYIVGVFVSFTLSQAGMIRHWNRHLRHERDPEARRRMFRSRAINAFGMAMTGTVLVIVLLTKFLLGAWIAIAAMAVIYVLMLAIRRHYDRIAAELEPTEIRGVLPARNHAIVLVSKLHQPTLRAIAYARATRPDTLTAVTVNVDEKDTRQLQQEWERREVPVPLTVVDSPYREITRPILSFVANTRRESPRDVVTVFIPEYVVGHWWENLLHNQSALRLKGRLLFEPGVMVTSVPWQLASTATKNLDRLDETLSRTPARGPRVAPHSTLPPPVPPVAAAPPGEPGPSTGDRP</sequence>
<feature type="transmembrane region" description="Helical" evidence="6">
    <location>
        <begin position="146"/>
        <end position="167"/>
    </location>
</feature>
<feature type="transmembrane region" description="Helical" evidence="6">
    <location>
        <begin position="376"/>
        <end position="398"/>
    </location>
</feature>
<dbReference type="EMBL" id="FMCU01000012">
    <property type="protein sequence ID" value="SCF38344.1"/>
    <property type="molecule type" value="Genomic_DNA"/>
</dbReference>
<dbReference type="Gene3D" id="1.20.1740.10">
    <property type="entry name" value="Amino acid/polyamine transporter I"/>
    <property type="match status" value="1"/>
</dbReference>
<evidence type="ECO:0000256" key="3">
    <source>
        <dbReference type="ARBA" id="ARBA00022989"/>
    </source>
</evidence>
<keyword evidence="8" id="KW-1185">Reference proteome</keyword>
<proteinExistence type="predicted"/>
<reference evidence="8" key="1">
    <citation type="submission" date="2016-06" db="EMBL/GenBank/DDBJ databases">
        <authorList>
            <person name="Varghese N."/>
            <person name="Submissions Spin"/>
        </authorList>
    </citation>
    <scope>NUCLEOTIDE SEQUENCE [LARGE SCALE GENOMIC DNA]</scope>
    <source>
        <strain evidence="8">DSM 44100</strain>
    </source>
</reference>
<dbReference type="AlphaFoldDB" id="A0A1C4ZZZ7"/>
<feature type="transmembrane region" description="Helical" evidence="6">
    <location>
        <begin position="224"/>
        <end position="247"/>
    </location>
</feature>
<feature type="compositionally biased region" description="Pro residues" evidence="5">
    <location>
        <begin position="673"/>
        <end position="689"/>
    </location>
</feature>
<evidence type="ECO:0000256" key="6">
    <source>
        <dbReference type="SAM" id="Phobius"/>
    </source>
</evidence>
<keyword evidence="4 6" id="KW-0472">Membrane</keyword>
<dbReference type="STRING" id="121616.GA0070216_11292"/>
<accession>A0A1C4ZZZ7</accession>
<dbReference type="Proteomes" id="UP000198797">
    <property type="component" value="Unassembled WGS sequence"/>
</dbReference>
<evidence type="ECO:0000313" key="8">
    <source>
        <dbReference type="Proteomes" id="UP000198797"/>
    </source>
</evidence>
<keyword evidence="2 6" id="KW-0812">Transmembrane</keyword>
<feature type="transmembrane region" description="Helical" evidence="6">
    <location>
        <begin position="328"/>
        <end position="355"/>
    </location>
</feature>
<evidence type="ECO:0000313" key="7">
    <source>
        <dbReference type="EMBL" id="SCF38344.1"/>
    </source>
</evidence>
<evidence type="ECO:0000256" key="1">
    <source>
        <dbReference type="ARBA" id="ARBA00004141"/>
    </source>
</evidence>
<protein>
    <submittedName>
        <fullName evidence="7">Amino acid/polyamine/organocation transporter, APC superfamily</fullName>
    </submittedName>
</protein>
<feature type="transmembrane region" description="Helical" evidence="6">
    <location>
        <begin position="268"/>
        <end position="287"/>
    </location>
</feature>
<gene>
    <name evidence="7" type="ORF">GA0070216_11292</name>
</gene>
<feature type="transmembrane region" description="Helical" evidence="6">
    <location>
        <begin position="112"/>
        <end position="134"/>
    </location>
</feature>
<organism evidence="7 8">
    <name type="scientific">Micromonospora matsumotoense</name>
    <dbReference type="NCBI Taxonomy" id="121616"/>
    <lineage>
        <taxon>Bacteria</taxon>
        <taxon>Bacillati</taxon>
        <taxon>Actinomycetota</taxon>
        <taxon>Actinomycetes</taxon>
        <taxon>Micromonosporales</taxon>
        <taxon>Micromonosporaceae</taxon>
        <taxon>Micromonospora</taxon>
    </lineage>
</organism>
<dbReference type="Pfam" id="PF13520">
    <property type="entry name" value="AA_permease_2"/>
    <property type="match status" value="1"/>
</dbReference>
<feature type="transmembrane region" description="Helical" evidence="6">
    <location>
        <begin position="179"/>
        <end position="204"/>
    </location>
</feature>
<keyword evidence="3 6" id="KW-1133">Transmembrane helix</keyword>
<feature type="transmembrane region" description="Helical" evidence="6">
    <location>
        <begin position="404"/>
        <end position="426"/>
    </location>
</feature>
<dbReference type="PANTHER" id="PTHR47704">
    <property type="entry name" value="POTASSIUM TRANSPORTER KIMA"/>
    <property type="match status" value="1"/>
</dbReference>
<dbReference type="GO" id="GO:0016020">
    <property type="term" value="C:membrane"/>
    <property type="evidence" value="ECO:0007669"/>
    <property type="project" value="UniProtKB-SubCell"/>
</dbReference>
<comment type="subcellular location">
    <subcellularLocation>
        <location evidence="1">Membrane</location>
        <topology evidence="1">Multi-pass membrane protein</topology>
    </subcellularLocation>
</comment>
<dbReference type="InterPro" id="IPR002293">
    <property type="entry name" value="AA/rel_permease1"/>
</dbReference>
<evidence type="ECO:0000256" key="4">
    <source>
        <dbReference type="ARBA" id="ARBA00023136"/>
    </source>
</evidence>
<dbReference type="GO" id="GO:0022857">
    <property type="term" value="F:transmembrane transporter activity"/>
    <property type="evidence" value="ECO:0007669"/>
    <property type="project" value="InterPro"/>
</dbReference>
<feature type="transmembrane region" description="Helical" evidence="6">
    <location>
        <begin position="447"/>
        <end position="465"/>
    </location>
</feature>
<dbReference type="InterPro" id="IPR053153">
    <property type="entry name" value="APC_K+_Transporter"/>
</dbReference>
<name>A0A1C4ZZZ7_9ACTN</name>
<feature type="transmembrane region" description="Helical" evidence="6">
    <location>
        <begin position="58"/>
        <end position="91"/>
    </location>
</feature>